<dbReference type="Proteomes" id="UP000216444">
    <property type="component" value="Unassembled WGS sequence"/>
</dbReference>
<gene>
    <name evidence="7" type="ORF">BTIS_0819</name>
</gene>
<dbReference type="GO" id="GO:0000976">
    <property type="term" value="F:transcription cis-regulatory region binding"/>
    <property type="evidence" value="ECO:0007669"/>
    <property type="project" value="TreeGrafter"/>
</dbReference>
<dbReference type="Gene3D" id="1.10.260.40">
    <property type="entry name" value="lambda repressor-like DNA-binding domains"/>
    <property type="match status" value="1"/>
</dbReference>
<feature type="domain" description="HTH lacI-type" evidence="5">
    <location>
        <begin position="2"/>
        <end position="56"/>
    </location>
</feature>
<evidence type="ECO:0000313" key="7">
    <source>
        <dbReference type="EMBL" id="OZG58450.1"/>
    </source>
</evidence>
<dbReference type="EMBL" id="MWWV01000004">
    <property type="protein sequence ID" value="OZG58450.1"/>
    <property type="molecule type" value="Genomic_DNA"/>
</dbReference>
<keyword evidence="3" id="KW-0804">Transcription</keyword>
<keyword evidence="2" id="KW-0238">DNA-binding</keyword>
<dbReference type="InterPro" id="IPR046335">
    <property type="entry name" value="LacI/GalR-like_sensor"/>
</dbReference>
<dbReference type="InterPro" id="IPR001387">
    <property type="entry name" value="Cro/C1-type_HTH"/>
</dbReference>
<feature type="domain" description="HTH cro/C1-type" evidence="6">
    <location>
        <begin position="5"/>
        <end position="50"/>
    </location>
</feature>
<dbReference type="InterPro" id="IPR000843">
    <property type="entry name" value="HTH_LacI"/>
</dbReference>
<protein>
    <submittedName>
        <fullName evidence="7">LacI family transcription regulator</fullName>
    </submittedName>
</protein>
<dbReference type="PANTHER" id="PTHR30146:SF153">
    <property type="entry name" value="LACTOSE OPERON REPRESSOR"/>
    <property type="match status" value="1"/>
</dbReference>
<dbReference type="PROSITE" id="PS00356">
    <property type="entry name" value="HTH_LACI_1"/>
    <property type="match status" value="1"/>
</dbReference>
<dbReference type="PANTHER" id="PTHR30146">
    <property type="entry name" value="LACI-RELATED TRANSCRIPTIONAL REPRESSOR"/>
    <property type="match status" value="1"/>
</dbReference>
<evidence type="ECO:0000259" key="5">
    <source>
        <dbReference type="PROSITE" id="PS50932"/>
    </source>
</evidence>
<dbReference type="CDD" id="cd01392">
    <property type="entry name" value="HTH_LacI"/>
    <property type="match status" value="1"/>
</dbReference>
<dbReference type="Pfam" id="PF00356">
    <property type="entry name" value="LacI"/>
    <property type="match status" value="1"/>
</dbReference>
<evidence type="ECO:0000256" key="2">
    <source>
        <dbReference type="ARBA" id="ARBA00023125"/>
    </source>
</evidence>
<evidence type="ECO:0000313" key="8">
    <source>
        <dbReference type="Proteomes" id="UP000216444"/>
    </source>
</evidence>
<dbReference type="GO" id="GO:0003700">
    <property type="term" value="F:DNA-binding transcription factor activity"/>
    <property type="evidence" value="ECO:0007669"/>
    <property type="project" value="TreeGrafter"/>
</dbReference>
<evidence type="ECO:0000256" key="4">
    <source>
        <dbReference type="SAM" id="MobiDB-lite"/>
    </source>
</evidence>
<reference evidence="7 8" key="1">
    <citation type="journal article" date="2017" name="BMC Genomics">
        <title>Comparative genomic and phylogenomic analyses of the Bifidobacteriaceae family.</title>
        <authorList>
            <person name="Lugli G.A."/>
            <person name="Milani C."/>
            <person name="Turroni F."/>
            <person name="Duranti S."/>
            <person name="Mancabelli L."/>
            <person name="Mangifesta M."/>
            <person name="Ferrario C."/>
            <person name="Modesto M."/>
            <person name="Mattarelli P."/>
            <person name="Jiri K."/>
            <person name="van Sinderen D."/>
            <person name="Ventura M."/>
        </authorList>
    </citation>
    <scope>NUCLEOTIDE SEQUENCE [LARGE SCALE GENOMIC DNA]</scope>
    <source>
        <strain evidence="7 8">DSM 100201</strain>
    </source>
</reference>
<feature type="compositionally biased region" description="Polar residues" evidence="4">
    <location>
        <begin position="341"/>
        <end position="355"/>
    </location>
</feature>
<feature type="region of interest" description="Disordered" evidence="4">
    <location>
        <begin position="341"/>
        <end position="362"/>
    </location>
</feature>
<dbReference type="InterPro" id="IPR028082">
    <property type="entry name" value="Peripla_BP_I"/>
</dbReference>
<keyword evidence="1" id="KW-0805">Transcription regulation</keyword>
<dbReference type="CDD" id="cd06267">
    <property type="entry name" value="PBP1_LacI_sugar_binding-like"/>
    <property type="match status" value="1"/>
</dbReference>
<dbReference type="AlphaFoldDB" id="A0A261FGZ6"/>
<comment type="caution">
    <text evidence="7">The sequence shown here is derived from an EMBL/GenBank/DDBJ whole genome shotgun (WGS) entry which is preliminary data.</text>
</comment>
<name>A0A261FGZ6_9BIFI</name>
<evidence type="ECO:0000256" key="3">
    <source>
        <dbReference type="ARBA" id="ARBA00023163"/>
    </source>
</evidence>
<dbReference type="PROSITE" id="PS50943">
    <property type="entry name" value="HTH_CROC1"/>
    <property type="match status" value="1"/>
</dbReference>
<organism evidence="7 8">
    <name type="scientific">Bifidobacterium tissieri</name>
    <dbReference type="NCBI Taxonomy" id="1630162"/>
    <lineage>
        <taxon>Bacteria</taxon>
        <taxon>Bacillati</taxon>
        <taxon>Actinomycetota</taxon>
        <taxon>Actinomycetes</taxon>
        <taxon>Bifidobacteriales</taxon>
        <taxon>Bifidobacteriaceae</taxon>
        <taxon>Bifidobacterium</taxon>
    </lineage>
</organism>
<keyword evidence="8" id="KW-1185">Reference proteome</keyword>
<dbReference type="InterPro" id="IPR010982">
    <property type="entry name" value="Lambda_DNA-bd_dom_sf"/>
</dbReference>
<dbReference type="SUPFAM" id="SSF47413">
    <property type="entry name" value="lambda repressor-like DNA-binding domains"/>
    <property type="match status" value="1"/>
</dbReference>
<dbReference type="PROSITE" id="PS50932">
    <property type="entry name" value="HTH_LACI_2"/>
    <property type="match status" value="1"/>
</dbReference>
<accession>A0A261FGZ6</accession>
<dbReference type="SUPFAM" id="SSF53822">
    <property type="entry name" value="Periplasmic binding protein-like I"/>
    <property type="match status" value="1"/>
</dbReference>
<evidence type="ECO:0000256" key="1">
    <source>
        <dbReference type="ARBA" id="ARBA00023015"/>
    </source>
</evidence>
<dbReference type="Gene3D" id="3.40.50.2300">
    <property type="match status" value="2"/>
</dbReference>
<dbReference type="Pfam" id="PF13377">
    <property type="entry name" value="Peripla_BP_3"/>
    <property type="match status" value="1"/>
</dbReference>
<evidence type="ECO:0000259" key="6">
    <source>
        <dbReference type="PROSITE" id="PS50943"/>
    </source>
</evidence>
<dbReference type="SMART" id="SM00354">
    <property type="entry name" value="HTH_LACI"/>
    <property type="match status" value="1"/>
</dbReference>
<proteinExistence type="predicted"/>
<sequence>MTGIKDVAKAAGVSVSTVSYVLSGKRAISGKTADKVMEVVRKLEYTPDASAQKMRGLRNRILAVSEPIRGDINEAKYNAYFLYTAWQAKNAGYDVLLLTGENAVDDIQRVTRSNMVDGVLLLDVVEDDDRVAQVDSYDKPCVAIGYPADRGDCACVDIDFAAAGTLAMDYLYKRGHRDVLLLRDNERDYERRSGYVVALRRHMLDRAHELGVRVVESGKNEAGRFDAAAFVRDLKAMDPRPTAIVNQADAAVVNMVVQELDDAGLKVPDDISLLSVGTFFENDLVRRPVTEIPVMPKLLCAKAVGLLLSAVEDGRRISASGELISPVMQDHGSVATVIPSVASTSDATGSPSPHTSPRKKRT</sequence>